<dbReference type="InterPro" id="IPR036236">
    <property type="entry name" value="Znf_C2H2_sf"/>
</dbReference>
<evidence type="ECO:0000256" key="3">
    <source>
        <dbReference type="ARBA" id="ARBA00022664"/>
    </source>
</evidence>
<dbReference type="FunFam" id="2.60.40.2690:FF:000003">
    <property type="entry name" value="Splicing factor 3a, subunit 2"/>
    <property type="match status" value="1"/>
</dbReference>
<dbReference type="Pfam" id="PF16835">
    <property type="entry name" value="SF3A2"/>
    <property type="match status" value="1"/>
</dbReference>
<evidence type="ECO:0000259" key="11">
    <source>
        <dbReference type="PROSITE" id="PS50171"/>
    </source>
</evidence>
<evidence type="ECO:0000256" key="4">
    <source>
        <dbReference type="ARBA" id="ARBA00022723"/>
    </source>
</evidence>
<evidence type="ECO:0000256" key="10">
    <source>
        <dbReference type="SAM" id="MobiDB-lite"/>
    </source>
</evidence>
<protein>
    <submittedName>
        <fullName evidence="12">Related to PRP11-pre-mRNA splicing factor</fullName>
    </submittedName>
</protein>
<dbReference type="GO" id="GO:0071013">
    <property type="term" value="C:catalytic step 2 spliceosome"/>
    <property type="evidence" value="ECO:0007669"/>
    <property type="project" value="TreeGrafter"/>
</dbReference>
<evidence type="ECO:0000256" key="5">
    <source>
        <dbReference type="ARBA" id="ARBA00022728"/>
    </source>
</evidence>
<evidence type="ECO:0000256" key="7">
    <source>
        <dbReference type="ARBA" id="ARBA00022833"/>
    </source>
</evidence>
<evidence type="ECO:0000256" key="2">
    <source>
        <dbReference type="ARBA" id="ARBA00008995"/>
    </source>
</evidence>
<comment type="subcellular location">
    <subcellularLocation>
        <location evidence="1">Nucleus</location>
    </subcellularLocation>
</comment>
<dbReference type="PROSITE" id="PS50171">
    <property type="entry name" value="ZF_MATRIN"/>
    <property type="match status" value="1"/>
</dbReference>
<dbReference type="PANTHER" id="PTHR23205:SF0">
    <property type="entry name" value="SPLICING FACTOR 3A SUBUNIT 2"/>
    <property type="match status" value="1"/>
</dbReference>
<keyword evidence="8" id="KW-0508">mRNA splicing</keyword>
<keyword evidence="4" id="KW-0479">Metal-binding</keyword>
<reference evidence="12" key="1">
    <citation type="journal article" date="2014" name="Genome Biol. Evol.">
        <title>Gene Loss Rather Than Gene Gain Is Associated with a Host Jump from Monocots to Dicots in the Smut Fungus Melanopsichium pennsylvanicum.</title>
        <authorList>
            <person name="Sharma R."/>
            <person name="Mishra B."/>
            <person name="Runge F."/>
            <person name="Thines M."/>
        </authorList>
    </citation>
    <scope>NUCLEOTIDE SEQUENCE</scope>
    <source>
        <strain evidence="12">4</strain>
    </source>
</reference>
<dbReference type="AlphaFoldDB" id="A0A077R1B1"/>
<dbReference type="Gene3D" id="2.60.40.2690">
    <property type="match status" value="1"/>
</dbReference>
<comment type="similarity">
    <text evidence="2">Belongs to the SF3A2 family.</text>
</comment>
<dbReference type="GO" id="GO:0000245">
    <property type="term" value="P:spliceosomal complex assembly"/>
    <property type="evidence" value="ECO:0007669"/>
    <property type="project" value="TreeGrafter"/>
</dbReference>
<evidence type="ECO:0000256" key="1">
    <source>
        <dbReference type="ARBA" id="ARBA00004123"/>
    </source>
</evidence>
<keyword evidence="7" id="KW-0862">Zinc</keyword>
<accession>A0A077R1B1</accession>
<keyword evidence="5" id="KW-0747">Spliceosome</keyword>
<dbReference type="GO" id="GO:0008270">
    <property type="term" value="F:zinc ion binding"/>
    <property type="evidence" value="ECO:0007669"/>
    <property type="project" value="UniProtKB-KW"/>
</dbReference>
<keyword evidence="6" id="KW-0863">Zinc-finger</keyword>
<dbReference type="GO" id="GO:0005686">
    <property type="term" value="C:U2 snRNP"/>
    <property type="evidence" value="ECO:0007669"/>
    <property type="project" value="TreeGrafter"/>
</dbReference>
<dbReference type="SMART" id="SM01050">
    <property type="entry name" value="CactinC_cactus"/>
    <property type="match status" value="1"/>
</dbReference>
<evidence type="ECO:0000256" key="9">
    <source>
        <dbReference type="ARBA" id="ARBA00023242"/>
    </source>
</evidence>
<dbReference type="InterPro" id="IPR031781">
    <property type="entry name" value="SF3A2_dom"/>
</dbReference>
<feature type="region of interest" description="Disordered" evidence="10">
    <location>
        <begin position="1"/>
        <end position="21"/>
    </location>
</feature>
<keyword evidence="3" id="KW-0507">mRNA processing</keyword>
<dbReference type="GO" id="GO:0003676">
    <property type="term" value="F:nucleic acid binding"/>
    <property type="evidence" value="ECO:0007669"/>
    <property type="project" value="InterPro"/>
</dbReference>
<dbReference type="InterPro" id="IPR000690">
    <property type="entry name" value="Matrin/U1-C_Znf_C2H2"/>
</dbReference>
<dbReference type="SUPFAM" id="SSF57667">
    <property type="entry name" value="beta-beta-alpha zinc fingers"/>
    <property type="match status" value="1"/>
</dbReference>
<dbReference type="EMBL" id="HG529683">
    <property type="protein sequence ID" value="CDI56285.1"/>
    <property type="molecule type" value="Genomic_DNA"/>
</dbReference>
<evidence type="ECO:0000256" key="6">
    <source>
        <dbReference type="ARBA" id="ARBA00022771"/>
    </source>
</evidence>
<evidence type="ECO:0000313" key="12">
    <source>
        <dbReference type="EMBL" id="CDI56285.1"/>
    </source>
</evidence>
<feature type="domain" description="Matrin-type" evidence="11">
    <location>
        <begin position="52"/>
        <end position="82"/>
    </location>
</feature>
<evidence type="ECO:0000256" key="8">
    <source>
        <dbReference type="ARBA" id="ARBA00023187"/>
    </source>
</evidence>
<name>A0A077R1B1_9BASI</name>
<dbReference type="InterPro" id="IPR013087">
    <property type="entry name" value="Znf_C2H2_type"/>
</dbReference>
<dbReference type="InterPro" id="IPR052092">
    <property type="entry name" value="SF3A2"/>
</dbReference>
<sequence length="241" mass="26568">MDFSGRAGNKGAGIAGSSESNVDRRDRLRKLALETIDLAKDPYLLKNHLGGLECRLCLTLHTNEGSYLAHTQGKKHQTNLARRAAREAKENAYDSNKLITASSNVEAVPKKSFVKIGRPGYKVTKVREPVLEAQGVGGGGRLGLLFQISLPEIKEGVTPMHRFMGAFEQKVEPADRNYQYLVVAAEPYETIAFKLQSKEIDRRDTGLLTSAAPGARPRAEPSTWSHYDPDAKTFSVQVIFK</sequence>
<dbReference type="SMART" id="SM00451">
    <property type="entry name" value="ZnF_U1"/>
    <property type="match status" value="1"/>
</dbReference>
<dbReference type="Pfam" id="PF12874">
    <property type="entry name" value="zf-met"/>
    <property type="match status" value="1"/>
</dbReference>
<proteinExistence type="inferred from homology"/>
<dbReference type="GO" id="GO:0071004">
    <property type="term" value="C:U2-type prespliceosome"/>
    <property type="evidence" value="ECO:0007669"/>
    <property type="project" value="TreeGrafter"/>
</dbReference>
<keyword evidence="9" id="KW-0539">Nucleus</keyword>
<dbReference type="InterPro" id="IPR003604">
    <property type="entry name" value="Matrin/U1-like-C_Znf_C2H2"/>
</dbReference>
<organism evidence="12">
    <name type="scientific">Melanopsichium pennsylvanicum 4</name>
    <dbReference type="NCBI Taxonomy" id="1398559"/>
    <lineage>
        <taxon>Eukaryota</taxon>
        <taxon>Fungi</taxon>
        <taxon>Dikarya</taxon>
        <taxon>Basidiomycota</taxon>
        <taxon>Ustilaginomycotina</taxon>
        <taxon>Ustilaginomycetes</taxon>
        <taxon>Ustilaginales</taxon>
        <taxon>Ustilaginaceae</taxon>
        <taxon>Melanopsichium</taxon>
    </lineage>
</organism>
<dbReference type="PANTHER" id="PTHR23205">
    <property type="entry name" value="SPLICING FACTOR 3A SUBUNIT 2"/>
    <property type="match status" value="1"/>
</dbReference>